<dbReference type="AlphaFoldDB" id="A0A540W905"/>
<accession>A0A540W905</accession>
<dbReference type="Gene3D" id="1.10.10.10">
    <property type="entry name" value="Winged helix-like DNA-binding domain superfamily/Winged helix DNA-binding domain"/>
    <property type="match status" value="1"/>
</dbReference>
<organism evidence="2 3">
    <name type="scientific">Kitasatospora acidiphila</name>
    <dbReference type="NCBI Taxonomy" id="2567942"/>
    <lineage>
        <taxon>Bacteria</taxon>
        <taxon>Bacillati</taxon>
        <taxon>Actinomycetota</taxon>
        <taxon>Actinomycetes</taxon>
        <taxon>Kitasatosporales</taxon>
        <taxon>Streptomycetaceae</taxon>
        <taxon>Kitasatospora</taxon>
    </lineage>
</organism>
<dbReference type="SMART" id="SM00347">
    <property type="entry name" value="HTH_MARR"/>
    <property type="match status" value="1"/>
</dbReference>
<sequence>MDEVKGSNGDAGIPSTVVFRLGTLGTVAADRFAAAIEPLDLKPKHVGLMASLAHGEASASQQELAGRLGVVPSLVVSLADHLERLGAVQRVRDPGDRRRQILTLTEHGRALLAQCTATARELDERFTAVLSSQQRAALQEALAILAAEAGLPTK</sequence>
<dbReference type="EMBL" id="VIGB01000003">
    <property type="protein sequence ID" value="TQF05491.1"/>
    <property type="molecule type" value="Genomic_DNA"/>
</dbReference>
<evidence type="ECO:0000313" key="3">
    <source>
        <dbReference type="Proteomes" id="UP000319103"/>
    </source>
</evidence>
<dbReference type="SUPFAM" id="SSF46785">
    <property type="entry name" value="Winged helix' DNA-binding domain"/>
    <property type="match status" value="1"/>
</dbReference>
<dbReference type="InterPro" id="IPR039422">
    <property type="entry name" value="MarR/SlyA-like"/>
</dbReference>
<keyword evidence="3" id="KW-1185">Reference proteome</keyword>
<dbReference type="GO" id="GO:0003700">
    <property type="term" value="F:DNA-binding transcription factor activity"/>
    <property type="evidence" value="ECO:0007669"/>
    <property type="project" value="InterPro"/>
</dbReference>
<dbReference type="GO" id="GO:0006950">
    <property type="term" value="P:response to stress"/>
    <property type="evidence" value="ECO:0007669"/>
    <property type="project" value="TreeGrafter"/>
</dbReference>
<dbReference type="InterPro" id="IPR036390">
    <property type="entry name" value="WH_DNA-bd_sf"/>
</dbReference>
<dbReference type="InterPro" id="IPR036388">
    <property type="entry name" value="WH-like_DNA-bd_sf"/>
</dbReference>
<dbReference type="PANTHER" id="PTHR33164">
    <property type="entry name" value="TRANSCRIPTIONAL REGULATOR, MARR FAMILY"/>
    <property type="match status" value="1"/>
</dbReference>
<gene>
    <name evidence="2" type="ORF">E6W39_28740</name>
</gene>
<dbReference type="RefSeq" id="WP_141635965.1">
    <property type="nucleotide sequence ID" value="NZ_VIGB01000003.1"/>
</dbReference>
<reference evidence="2 3" key="1">
    <citation type="submission" date="2019-06" db="EMBL/GenBank/DDBJ databases">
        <title>Description of Kitasatospora acidophila sp. nov. isolated from pine grove soil, and reclassification of Streptomyces novaecaesareae to Kitasatospora novaeceasareae comb. nov.</title>
        <authorList>
            <person name="Kim M.J."/>
        </authorList>
    </citation>
    <scope>NUCLEOTIDE SEQUENCE [LARGE SCALE GENOMIC DNA]</scope>
    <source>
        <strain evidence="2 3">MMS16-CNU292</strain>
    </source>
</reference>
<dbReference type="InterPro" id="IPR000835">
    <property type="entry name" value="HTH_MarR-typ"/>
</dbReference>
<protein>
    <submittedName>
        <fullName evidence="2">MarR family transcriptional regulator</fullName>
    </submittedName>
</protein>
<evidence type="ECO:0000313" key="2">
    <source>
        <dbReference type="EMBL" id="TQF05491.1"/>
    </source>
</evidence>
<evidence type="ECO:0000259" key="1">
    <source>
        <dbReference type="PROSITE" id="PS50995"/>
    </source>
</evidence>
<dbReference type="PROSITE" id="PS50995">
    <property type="entry name" value="HTH_MARR_2"/>
    <property type="match status" value="1"/>
</dbReference>
<feature type="domain" description="HTH marR-type" evidence="1">
    <location>
        <begin position="1"/>
        <end position="147"/>
    </location>
</feature>
<dbReference type="Pfam" id="PF12802">
    <property type="entry name" value="MarR_2"/>
    <property type="match status" value="1"/>
</dbReference>
<name>A0A540W905_9ACTN</name>
<dbReference type="PANTHER" id="PTHR33164:SF43">
    <property type="entry name" value="HTH-TYPE TRANSCRIPTIONAL REPRESSOR YETL"/>
    <property type="match status" value="1"/>
</dbReference>
<proteinExistence type="predicted"/>
<comment type="caution">
    <text evidence="2">The sequence shown here is derived from an EMBL/GenBank/DDBJ whole genome shotgun (WGS) entry which is preliminary data.</text>
</comment>
<dbReference type="Proteomes" id="UP000319103">
    <property type="component" value="Unassembled WGS sequence"/>
</dbReference>
<dbReference type="OrthoDB" id="4462574at2"/>
<dbReference type="PRINTS" id="PR00598">
    <property type="entry name" value="HTHMARR"/>
</dbReference>